<comment type="caution">
    <text evidence="14">The sequence shown here is derived from an EMBL/GenBank/DDBJ whole genome shotgun (WGS) entry which is preliminary data.</text>
</comment>
<comment type="similarity">
    <text evidence="2">Belongs to the HPPK family.</text>
</comment>
<evidence type="ECO:0000256" key="6">
    <source>
        <dbReference type="ARBA" id="ARBA00022741"/>
    </source>
</evidence>
<evidence type="ECO:0000256" key="11">
    <source>
        <dbReference type="ARBA" id="ARBA00029766"/>
    </source>
</evidence>
<evidence type="ECO:0000256" key="12">
    <source>
        <dbReference type="ARBA" id="ARBA00033413"/>
    </source>
</evidence>
<dbReference type="PROSITE" id="PS00794">
    <property type="entry name" value="HPPK"/>
    <property type="match status" value="1"/>
</dbReference>
<dbReference type="SUPFAM" id="SSF55083">
    <property type="entry name" value="6-hydroxymethyl-7,8-dihydropterin pyrophosphokinase, HPPK"/>
    <property type="match status" value="1"/>
</dbReference>
<organism evidence="14 15">
    <name type="scientific">Candidatus Pantoea edessiphila</name>
    <dbReference type="NCBI Taxonomy" id="2044610"/>
    <lineage>
        <taxon>Bacteria</taxon>
        <taxon>Pseudomonadati</taxon>
        <taxon>Pseudomonadota</taxon>
        <taxon>Gammaproteobacteria</taxon>
        <taxon>Enterobacterales</taxon>
        <taxon>Erwiniaceae</taxon>
        <taxon>Pantoea</taxon>
    </lineage>
</organism>
<dbReference type="AlphaFoldDB" id="A0A2P5SWB6"/>
<dbReference type="PANTHER" id="PTHR43071">
    <property type="entry name" value="2-AMINO-4-HYDROXY-6-HYDROXYMETHYLDIHYDROPTERIDINE PYROPHOSPHOKINASE"/>
    <property type="match status" value="1"/>
</dbReference>
<dbReference type="GO" id="GO:0005524">
    <property type="term" value="F:ATP binding"/>
    <property type="evidence" value="ECO:0007669"/>
    <property type="project" value="UniProtKB-KW"/>
</dbReference>
<dbReference type="Proteomes" id="UP000296144">
    <property type="component" value="Unassembled WGS sequence"/>
</dbReference>
<evidence type="ECO:0000259" key="13">
    <source>
        <dbReference type="PROSITE" id="PS00794"/>
    </source>
</evidence>
<evidence type="ECO:0000256" key="2">
    <source>
        <dbReference type="ARBA" id="ARBA00005810"/>
    </source>
</evidence>
<dbReference type="GO" id="GO:0003848">
    <property type="term" value="F:2-amino-4-hydroxy-6-hydroxymethyldihydropteridine diphosphokinase activity"/>
    <property type="evidence" value="ECO:0007669"/>
    <property type="project" value="UniProtKB-EC"/>
</dbReference>
<keyword evidence="7 14" id="KW-0418">Kinase</keyword>
<dbReference type="NCBIfam" id="TIGR01498">
    <property type="entry name" value="folK"/>
    <property type="match status" value="1"/>
</dbReference>
<dbReference type="InterPro" id="IPR000550">
    <property type="entry name" value="Hppk"/>
</dbReference>
<evidence type="ECO:0000256" key="8">
    <source>
        <dbReference type="ARBA" id="ARBA00022840"/>
    </source>
</evidence>
<keyword evidence="9" id="KW-0289">Folate biosynthesis</keyword>
<dbReference type="RefSeq" id="WP_136130188.1">
    <property type="nucleotide sequence ID" value="NZ_PDKU01000002.1"/>
</dbReference>
<evidence type="ECO:0000313" key="15">
    <source>
        <dbReference type="Proteomes" id="UP000296144"/>
    </source>
</evidence>
<evidence type="ECO:0000256" key="9">
    <source>
        <dbReference type="ARBA" id="ARBA00022909"/>
    </source>
</evidence>
<protein>
    <recommendedName>
        <fullName evidence="4">2-amino-4-hydroxy-6-hydroxymethyldihydropteridine pyrophosphokinase</fullName>
        <ecNumber evidence="3">2.7.6.3</ecNumber>
    </recommendedName>
    <alternativeName>
        <fullName evidence="11">6-hydroxymethyl-7,8-dihydropterin pyrophosphokinase</fullName>
    </alternativeName>
    <alternativeName>
        <fullName evidence="12">7,8-dihydro-6-hydroxymethylpterin-pyrophosphokinase</fullName>
    </alternativeName>
</protein>
<evidence type="ECO:0000256" key="5">
    <source>
        <dbReference type="ARBA" id="ARBA00022679"/>
    </source>
</evidence>
<dbReference type="Gene3D" id="3.30.70.560">
    <property type="entry name" value="7,8-Dihydro-6-hydroxymethylpterin-pyrophosphokinase HPPK"/>
    <property type="match status" value="1"/>
</dbReference>
<evidence type="ECO:0000256" key="10">
    <source>
        <dbReference type="ARBA" id="ARBA00029409"/>
    </source>
</evidence>
<evidence type="ECO:0000256" key="4">
    <source>
        <dbReference type="ARBA" id="ARBA00016218"/>
    </source>
</evidence>
<feature type="domain" description="7,8-dihydro-6-hydroxymethylpterin-pyrophosphokinase" evidence="13">
    <location>
        <begin position="89"/>
        <end position="100"/>
    </location>
</feature>
<proteinExistence type="inferred from homology"/>
<dbReference type="GO" id="GO:0046654">
    <property type="term" value="P:tetrahydrofolate biosynthetic process"/>
    <property type="evidence" value="ECO:0007669"/>
    <property type="project" value="UniProtKB-UniPathway"/>
</dbReference>
<dbReference type="EMBL" id="PDKU01000002">
    <property type="protein sequence ID" value="PPI86612.1"/>
    <property type="molecule type" value="Genomic_DNA"/>
</dbReference>
<dbReference type="EC" id="2.7.6.3" evidence="3"/>
<keyword evidence="15" id="KW-1185">Reference proteome</keyword>
<accession>A0A2P5SWB6</accession>
<dbReference type="InterPro" id="IPR035907">
    <property type="entry name" value="Hppk_sf"/>
</dbReference>
<sequence length="161" mass="18292">MTITYLALGSNLNNPLNQIKTALTCLDAIPNTKRIKTSKIYLSPPYGLQNQPDYLNIVVSLDTKLSVDNLFKFTQKIELQQGRVREIEHWGPRTLDIDIILFGNLIIKTNSLIIPHYDLTNRVFMLLPLIQIAPNIILPNGKSVKTILTKLDTSNIKIWQP</sequence>
<dbReference type="Pfam" id="PF01288">
    <property type="entry name" value="HPPK"/>
    <property type="match status" value="1"/>
</dbReference>
<dbReference type="PANTHER" id="PTHR43071:SF1">
    <property type="entry name" value="2-AMINO-4-HYDROXY-6-HYDROXYMETHYLDIHYDROPTERIDINE PYROPHOSPHOKINASE"/>
    <property type="match status" value="1"/>
</dbReference>
<dbReference type="GO" id="GO:0016301">
    <property type="term" value="F:kinase activity"/>
    <property type="evidence" value="ECO:0007669"/>
    <property type="project" value="UniProtKB-KW"/>
</dbReference>
<comment type="pathway">
    <text evidence="1">Cofactor biosynthesis; tetrahydrofolate biosynthesis; 2-amino-4-hydroxy-6-hydroxymethyl-7,8-dihydropteridine diphosphate from 7,8-dihydroneopterin triphosphate: step 4/4.</text>
</comment>
<evidence type="ECO:0000256" key="7">
    <source>
        <dbReference type="ARBA" id="ARBA00022777"/>
    </source>
</evidence>
<dbReference type="OrthoDB" id="9808041at2"/>
<keyword evidence="5" id="KW-0808">Transferase</keyword>
<comment type="function">
    <text evidence="10">Catalyzes the transfer of pyrophosphate from adenosine triphosphate (ATP) to 6-hydroxymethyl-7,8-dihydropterin, an enzymatic step in folate biosynthesis pathway.</text>
</comment>
<evidence type="ECO:0000256" key="1">
    <source>
        <dbReference type="ARBA" id="ARBA00005051"/>
    </source>
</evidence>
<keyword evidence="6" id="KW-0547">Nucleotide-binding</keyword>
<name>A0A2P5SWB6_9GAMM</name>
<gene>
    <name evidence="14" type="primary">folK</name>
    <name evidence="14" type="ORF">CRV10_02095</name>
</gene>
<dbReference type="CDD" id="cd00483">
    <property type="entry name" value="HPPK"/>
    <property type="match status" value="1"/>
</dbReference>
<reference evidence="14 15" key="1">
    <citation type="journal article" date="2018" name="Genome Biol. Evol.">
        <title>Cladogenesis and Genomic Streamlining in Extracellular Endosymbionts of Tropical Stink Bugs.</title>
        <authorList>
            <person name="Otero-Bravo A."/>
            <person name="Goffredi S."/>
            <person name="Sabree Z.L."/>
        </authorList>
    </citation>
    <scope>NUCLEOTIDE SEQUENCE [LARGE SCALE GENOMIC DNA]</scope>
    <source>
        <strain evidence="14 15">SoEL</strain>
    </source>
</reference>
<dbReference type="GO" id="GO:0046656">
    <property type="term" value="P:folic acid biosynthetic process"/>
    <property type="evidence" value="ECO:0007669"/>
    <property type="project" value="UniProtKB-KW"/>
</dbReference>
<dbReference type="UniPathway" id="UPA00077">
    <property type="reaction ID" value="UER00155"/>
</dbReference>
<keyword evidence="8" id="KW-0067">ATP-binding</keyword>
<evidence type="ECO:0000256" key="3">
    <source>
        <dbReference type="ARBA" id="ARBA00013253"/>
    </source>
</evidence>
<evidence type="ECO:0000313" key="14">
    <source>
        <dbReference type="EMBL" id="PPI86612.1"/>
    </source>
</evidence>